<dbReference type="EMBL" id="JACBYR010000001">
    <property type="protein sequence ID" value="NYE83320.1"/>
    <property type="molecule type" value="Genomic_DNA"/>
</dbReference>
<gene>
    <name evidence="1" type="ORF">FHW18_002591</name>
</gene>
<proteinExistence type="predicted"/>
<dbReference type="AlphaFoldDB" id="A0A7Y9IUX4"/>
<dbReference type="Proteomes" id="UP000542125">
    <property type="component" value="Unassembled WGS sequence"/>
</dbReference>
<name>A0A7Y9IUX4_9BURK</name>
<dbReference type="RefSeq" id="WP_179586878.1">
    <property type="nucleotide sequence ID" value="NZ_JACBYR010000001.1"/>
</dbReference>
<reference evidence="1 2" key="1">
    <citation type="submission" date="2020-07" db="EMBL/GenBank/DDBJ databases">
        <title>Genomic Encyclopedia of Type Strains, Phase IV (KMG-V): Genome sequencing to study the core and pangenomes of soil and plant-associated prokaryotes.</title>
        <authorList>
            <person name="Whitman W."/>
        </authorList>
    </citation>
    <scope>NUCLEOTIDE SEQUENCE [LARGE SCALE GENOMIC DNA]</scope>
    <source>
        <strain evidence="1 2">SAS40</strain>
    </source>
</reference>
<sequence>MPPDNLKTLLERAVIDADLRERVTVILSASSAHVADRMAMLATDHGLPLTADEYRVAISSVARVVIVPDNGQWVH</sequence>
<keyword evidence="2" id="KW-1185">Reference proteome</keyword>
<evidence type="ECO:0000313" key="2">
    <source>
        <dbReference type="Proteomes" id="UP000542125"/>
    </source>
</evidence>
<comment type="caution">
    <text evidence="1">The sequence shown here is derived from an EMBL/GenBank/DDBJ whole genome shotgun (WGS) entry which is preliminary data.</text>
</comment>
<organism evidence="1 2">
    <name type="scientific">Pigmentiphaga litoralis</name>
    <dbReference type="NCBI Taxonomy" id="516702"/>
    <lineage>
        <taxon>Bacteria</taxon>
        <taxon>Pseudomonadati</taxon>
        <taxon>Pseudomonadota</taxon>
        <taxon>Betaproteobacteria</taxon>
        <taxon>Burkholderiales</taxon>
        <taxon>Alcaligenaceae</taxon>
        <taxon>Pigmentiphaga</taxon>
    </lineage>
</organism>
<evidence type="ECO:0000313" key="1">
    <source>
        <dbReference type="EMBL" id="NYE83320.1"/>
    </source>
</evidence>
<accession>A0A7Y9IUX4</accession>
<protein>
    <submittedName>
        <fullName evidence="1">Uncharacterized protein</fullName>
    </submittedName>
</protein>